<evidence type="ECO:0000313" key="2">
    <source>
        <dbReference type="Proteomes" id="UP000309872"/>
    </source>
</evidence>
<dbReference type="EMBL" id="SUKA01000004">
    <property type="protein sequence ID" value="TJY64553.1"/>
    <property type="molecule type" value="Genomic_DNA"/>
</dbReference>
<accession>A0A4U0GZC5</accession>
<dbReference type="OrthoDB" id="8457242at2"/>
<keyword evidence="2" id="KW-1185">Reference proteome</keyword>
<dbReference type="AlphaFoldDB" id="A0A4U0GZC5"/>
<protein>
    <recommendedName>
        <fullName evidence="3">Collagen-like protein</fullName>
    </recommendedName>
</protein>
<proteinExistence type="predicted"/>
<dbReference type="PROSITE" id="PS51257">
    <property type="entry name" value="PROKAR_LIPOPROTEIN"/>
    <property type="match status" value="1"/>
</dbReference>
<name>A0A4U0GZC5_9SPHI</name>
<evidence type="ECO:0008006" key="3">
    <source>
        <dbReference type="Google" id="ProtNLM"/>
    </source>
</evidence>
<organism evidence="1 2">
    <name type="scientific">Sphingobacterium alkalisoli</name>
    <dbReference type="NCBI Taxonomy" id="1874115"/>
    <lineage>
        <taxon>Bacteria</taxon>
        <taxon>Pseudomonadati</taxon>
        <taxon>Bacteroidota</taxon>
        <taxon>Sphingobacteriia</taxon>
        <taxon>Sphingobacteriales</taxon>
        <taxon>Sphingobacteriaceae</taxon>
        <taxon>Sphingobacterium</taxon>
    </lineage>
</organism>
<dbReference type="RefSeq" id="WP_136821614.1">
    <property type="nucleotide sequence ID" value="NZ_BMJX01000004.1"/>
</dbReference>
<dbReference type="Proteomes" id="UP000309872">
    <property type="component" value="Unassembled WGS sequence"/>
</dbReference>
<reference evidence="1 2" key="1">
    <citation type="submission" date="2019-04" db="EMBL/GenBank/DDBJ databases">
        <title>Sphingobacterium olei sp. nov., isolated from oil-contaminated soil.</title>
        <authorList>
            <person name="Liu B."/>
        </authorList>
    </citation>
    <scope>NUCLEOTIDE SEQUENCE [LARGE SCALE GENOMIC DNA]</scope>
    <source>
        <strain evidence="1 2">Y3L14</strain>
    </source>
</reference>
<evidence type="ECO:0000313" key="1">
    <source>
        <dbReference type="EMBL" id="TJY64553.1"/>
    </source>
</evidence>
<gene>
    <name evidence="1" type="ORF">FAZ19_15280</name>
</gene>
<sequence>MKKVIILLSILTLVAGCGKDGSPGQDGQNGEQGPSGTANVIASNWFSGKRWTTVASDFKHTAYTVPQEMLSEVGATSFTAFLESGGTMIMYMKAENYIYPLPHLGGAVDKTNVRWFPYPIDSPNDIIMQVYTNDRTRTNTFYDDPTTFEFRYVLIPAGRQVQVAKGLSGNKIDTKALKGMSYTEAKGLLGWED</sequence>
<comment type="caution">
    <text evidence="1">The sequence shown here is derived from an EMBL/GenBank/DDBJ whole genome shotgun (WGS) entry which is preliminary data.</text>
</comment>